<dbReference type="PIRSF" id="PIRSF018266">
    <property type="entry name" value="FecR"/>
    <property type="match status" value="1"/>
</dbReference>
<dbReference type="Proteomes" id="UP000288983">
    <property type="component" value="Unassembled WGS sequence"/>
</dbReference>
<organism evidence="3 4">
    <name type="scientific">Pseudomonas alkylphenolica</name>
    <dbReference type="NCBI Taxonomy" id="237609"/>
    <lineage>
        <taxon>Bacteria</taxon>
        <taxon>Pseudomonadati</taxon>
        <taxon>Pseudomonadota</taxon>
        <taxon>Gammaproteobacteria</taxon>
        <taxon>Pseudomonadales</taxon>
        <taxon>Pseudomonadaceae</taxon>
        <taxon>Pseudomonas</taxon>
    </lineage>
</organism>
<dbReference type="EMBL" id="QJRG01000044">
    <property type="protein sequence ID" value="RWU22144.1"/>
    <property type="molecule type" value="Genomic_DNA"/>
</dbReference>
<feature type="domain" description="FecR protein" evidence="1">
    <location>
        <begin position="112"/>
        <end position="202"/>
    </location>
</feature>
<evidence type="ECO:0008006" key="5">
    <source>
        <dbReference type="Google" id="ProtNLM"/>
    </source>
</evidence>
<accession>A0A443ZS04</accession>
<evidence type="ECO:0000259" key="1">
    <source>
        <dbReference type="Pfam" id="PF04773"/>
    </source>
</evidence>
<dbReference type="PANTHER" id="PTHR30273:SF2">
    <property type="entry name" value="PROTEIN FECR"/>
    <property type="match status" value="1"/>
</dbReference>
<protein>
    <recommendedName>
        <fullName evidence="5">DUF4880 domain-containing protein</fullName>
    </recommendedName>
</protein>
<dbReference type="Gene3D" id="2.60.120.1440">
    <property type="match status" value="1"/>
</dbReference>
<dbReference type="STRING" id="237609.PSAKL28_08400"/>
<name>A0A443ZS04_9PSED</name>
<comment type="caution">
    <text evidence="3">The sequence shown here is derived from an EMBL/GenBank/DDBJ whole genome shotgun (WGS) entry which is preliminary data.</text>
</comment>
<dbReference type="Pfam" id="PF16220">
    <property type="entry name" value="DUF4880"/>
    <property type="match status" value="1"/>
</dbReference>
<dbReference type="InterPro" id="IPR012373">
    <property type="entry name" value="Ferrdict_sens_TM"/>
</dbReference>
<dbReference type="GO" id="GO:0016989">
    <property type="term" value="F:sigma factor antagonist activity"/>
    <property type="evidence" value="ECO:0007669"/>
    <property type="project" value="TreeGrafter"/>
</dbReference>
<gene>
    <name evidence="3" type="ORF">DM813_13230</name>
</gene>
<feature type="domain" description="FecR N-terminal" evidence="2">
    <location>
        <begin position="14"/>
        <end position="56"/>
    </location>
</feature>
<dbReference type="InterPro" id="IPR032623">
    <property type="entry name" value="FecR_N"/>
</dbReference>
<proteinExistence type="predicted"/>
<evidence type="ECO:0000313" key="3">
    <source>
        <dbReference type="EMBL" id="RWU22144.1"/>
    </source>
</evidence>
<dbReference type="Pfam" id="PF04773">
    <property type="entry name" value="FecR"/>
    <property type="match status" value="1"/>
</dbReference>
<evidence type="ECO:0000259" key="2">
    <source>
        <dbReference type="Pfam" id="PF16220"/>
    </source>
</evidence>
<dbReference type="OrthoDB" id="1099576at2"/>
<sequence length="311" mass="35057">MNSPHAEFSTQVAEQAVHWLIELQGGALDPRQQQAMQQWLQAHEEHRRAWEHIQRVNQRLRGLSSPLAHAALQAPHSASRRRALKALLILGVGGVAGLTLQQHNPVPNLLADYRSPVGERRHQQLDDGSQLHLNTRSAVDVRFDSQQRLIHLLEGEIQLSVAEDARPLHLLTDFGLLQLGTGRYNLRQFERYSQLGIYQGTAQLAGNPLSAGYQARFNGPQWQARQALDSNVGAWVDGMLVASHRRLDDFLADLGRYRRGQLNCAPEVAELLISGSYPLADSERILDLLQIALPVRVRRFTRYWVTVEARV</sequence>
<dbReference type="RefSeq" id="WP_128323816.1">
    <property type="nucleotide sequence ID" value="NZ_QJRG01000044.1"/>
</dbReference>
<reference evidence="3 4" key="1">
    <citation type="submission" date="2018-06" db="EMBL/GenBank/DDBJ databases">
        <title>Bacteria isolated from soil of Wuhan.</title>
        <authorList>
            <person name="Wei X."/>
            <person name="Chunhua H."/>
        </authorList>
    </citation>
    <scope>NUCLEOTIDE SEQUENCE [LARGE SCALE GENOMIC DNA]</scope>
    <source>
        <strain evidence="4">xwS2</strain>
    </source>
</reference>
<dbReference type="PANTHER" id="PTHR30273">
    <property type="entry name" value="PERIPLASMIC SIGNAL SENSOR AND SIGMA FACTOR ACTIVATOR FECR-RELATED"/>
    <property type="match status" value="1"/>
</dbReference>
<evidence type="ECO:0000313" key="4">
    <source>
        <dbReference type="Proteomes" id="UP000288983"/>
    </source>
</evidence>
<dbReference type="AlphaFoldDB" id="A0A443ZS04"/>
<dbReference type="InterPro" id="IPR006860">
    <property type="entry name" value="FecR"/>
</dbReference>